<dbReference type="OrthoDB" id="9784397at2"/>
<dbReference type="InterPro" id="IPR029016">
    <property type="entry name" value="GAF-like_dom_sf"/>
</dbReference>
<proteinExistence type="predicted"/>
<dbReference type="Gene3D" id="3.30.450.20">
    <property type="entry name" value="PAS domain"/>
    <property type="match status" value="1"/>
</dbReference>
<dbReference type="InterPro" id="IPR003661">
    <property type="entry name" value="HisK_dim/P_dom"/>
</dbReference>
<dbReference type="SUPFAM" id="SSF55785">
    <property type="entry name" value="PYP-like sensor domain (PAS domain)"/>
    <property type="match status" value="1"/>
</dbReference>
<evidence type="ECO:0000256" key="8">
    <source>
        <dbReference type="ARBA" id="ARBA00023012"/>
    </source>
</evidence>
<dbReference type="CDD" id="cd00130">
    <property type="entry name" value="PAS"/>
    <property type="match status" value="1"/>
</dbReference>
<gene>
    <name evidence="10" type="ORF">JCM9157_1379</name>
</gene>
<dbReference type="EMBL" id="BAUV01000007">
    <property type="protein sequence ID" value="GAE34329.1"/>
    <property type="molecule type" value="Genomic_DNA"/>
</dbReference>
<evidence type="ECO:0000256" key="5">
    <source>
        <dbReference type="ARBA" id="ARBA00022741"/>
    </source>
</evidence>
<keyword evidence="4" id="KW-0808">Transferase</keyword>
<keyword evidence="8" id="KW-0902">Two-component regulatory system</keyword>
<dbReference type="Pfam" id="PF13492">
    <property type="entry name" value="GAF_3"/>
    <property type="match status" value="1"/>
</dbReference>
<name>W4QSM0_HALA3</name>
<dbReference type="CDD" id="cd00082">
    <property type="entry name" value="HisKA"/>
    <property type="match status" value="1"/>
</dbReference>
<dbReference type="AlphaFoldDB" id="W4QSM0"/>
<dbReference type="InterPro" id="IPR036890">
    <property type="entry name" value="HATPase_C_sf"/>
</dbReference>
<feature type="domain" description="Histidine kinase" evidence="9">
    <location>
        <begin position="332"/>
        <end position="549"/>
    </location>
</feature>
<dbReference type="GO" id="GO:0005524">
    <property type="term" value="F:ATP binding"/>
    <property type="evidence" value="ECO:0007669"/>
    <property type="project" value="UniProtKB-KW"/>
</dbReference>
<comment type="catalytic activity">
    <reaction evidence="1">
        <text>ATP + protein L-histidine = ADP + protein N-phospho-L-histidine.</text>
        <dbReference type="EC" id="2.7.13.3"/>
    </reaction>
</comment>
<dbReference type="PANTHER" id="PTHR43065">
    <property type="entry name" value="SENSOR HISTIDINE KINASE"/>
    <property type="match status" value="1"/>
</dbReference>
<keyword evidence="6 10" id="KW-0418">Kinase</keyword>
<dbReference type="Pfam" id="PF13426">
    <property type="entry name" value="PAS_9"/>
    <property type="match status" value="1"/>
</dbReference>
<keyword evidence="3" id="KW-0597">Phosphoprotein</keyword>
<evidence type="ECO:0000256" key="2">
    <source>
        <dbReference type="ARBA" id="ARBA00012438"/>
    </source>
</evidence>
<evidence type="ECO:0000256" key="7">
    <source>
        <dbReference type="ARBA" id="ARBA00022840"/>
    </source>
</evidence>
<accession>W4QSM0</accession>
<dbReference type="SMART" id="SM00388">
    <property type="entry name" value="HisKA"/>
    <property type="match status" value="1"/>
</dbReference>
<dbReference type="SUPFAM" id="SSF55781">
    <property type="entry name" value="GAF domain-like"/>
    <property type="match status" value="1"/>
</dbReference>
<dbReference type="Gene3D" id="3.30.565.10">
    <property type="entry name" value="Histidine kinase-like ATPase, C-terminal domain"/>
    <property type="match status" value="1"/>
</dbReference>
<evidence type="ECO:0000256" key="3">
    <source>
        <dbReference type="ARBA" id="ARBA00022553"/>
    </source>
</evidence>
<dbReference type="PANTHER" id="PTHR43065:SF46">
    <property type="entry name" value="C4-DICARBOXYLATE TRANSPORT SENSOR PROTEIN DCTB"/>
    <property type="match status" value="1"/>
</dbReference>
<sequence>MTNKVEMIDLLTGVKSSKKSYYTELKKTVLELQKKNMQLEIINEVTKSFNIDTDMGVMLQNILLKLNQIFLIDRLYVATLERDELILTHVYPENELTLPRLTYFPNGNSLFRTVLEIKEPIIKTLEDSEVPFFEQSSLKQLGAQTMILYPLVCKGRVIGVFSLESKHQTNYQQEDYAFFQQLTDQLATCIENARLYNSVLNGKKQWEETFRSVSSMIFVIHHKETISLINDAVKQFFNLEEQVIYQHTFHQLVEIDSQISPLTEAFQTRQVTTKQIKIRNRICEIICYPSFNEGNELTEVIVYINDVTEKLQIEAQLIHSGKLAAIGEMAAGVAHELNNPLTAVLGNSQLLLRTTSKEKTEYQLLQDIHQCGIRCKHIIRSLLTFSRQDEYVFQECSLNKAVEQVLHLIRYQIEKQNIKLNLHLDETLPTINGSLQQIEQIAINLLLNAKQAFEEDDFSAKTILVETYEDIYNDRESVCLSISDNGTGMEKSIIQDIFNPFFTTKKAIKGSGLGLSVSLGIAKSHGGTIEVISELGKGSKFILILPKKGGESLYEVQTSNTNNR</sequence>
<dbReference type="SMART" id="SM00091">
    <property type="entry name" value="PAS"/>
    <property type="match status" value="1"/>
</dbReference>
<dbReference type="eggNOG" id="COG4191">
    <property type="taxonomic scope" value="Bacteria"/>
</dbReference>
<comment type="caution">
    <text evidence="10">The sequence shown here is derived from an EMBL/GenBank/DDBJ whole genome shotgun (WGS) entry which is preliminary data.</text>
</comment>
<dbReference type="InterPro" id="IPR036097">
    <property type="entry name" value="HisK_dim/P_sf"/>
</dbReference>
<dbReference type="InterPro" id="IPR000014">
    <property type="entry name" value="PAS"/>
</dbReference>
<dbReference type="InterPro" id="IPR035965">
    <property type="entry name" value="PAS-like_dom_sf"/>
</dbReference>
<dbReference type="SMART" id="SM00065">
    <property type="entry name" value="GAF"/>
    <property type="match status" value="1"/>
</dbReference>
<dbReference type="RefSeq" id="WP_052012980.1">
    <property type="nucleotide sequence ID" value="NZ_BAUV01000007.1"/>
</dbReference>
<dbReference type="STRING" id="1236973.JCM9157_1379"/>
<dbReference type="SMART" id="SM00387">
    <property type="entry name" value="HATPase_c"/>
    <property type="match status" value="1"/>
</dbReference>
<dbReference type="PRINTS" id="PR00344">
    <property type="entry name" value="BCTRLSENSOR"/>
</dbReference>
<dbReference type="InterPro" id="IPR003018">
    <property type="entry name" value="GAF"/>
</dbReference>
<dbReference type="InterPro" id="IPR005467">
    <property type="entry name" value="His_kinase_dom"/>
</dbReference>
<dbReference type="eggNOG" id="COG2203">
    <property type="taxonomic scope" value="Bacteria"/>
</dbReference>
<evidence type="ECO:0000256" key="1">
    <source>
        <dbReference type="ARBA" id="ARBA00000085"/>
    </source>
</evidence>
<dbReference type="Pfam" id="PF02518">
    <property type="entry name" value="HATPase_c"/>
    <property type="match status" value="1"/>
</dbReference>
<reference evidence="10 11" key="1">
    <citation type="journal article" date="2014" name="Genome Announc.">
        <title>Draft Genome Sequences of Three Alkaliphilic Bacillus Strains, Bacillus wakoensis JCM 9140T, Bacillus akibai JCM 9157T, and Bacillus hemicellulosilyticus JCM 9152T.</title>
        <authorList>
            <person name="Yuki M."/>
            <person name="Oshima K."/>
            <person name="Suda W."/>
            <person name="Oshida Y."/>
            <person name="Kitamura K."/>
            <person name="Iida T."/>
            <person name="Hattori M."/>
            <person name="Ohkuma M."/>
        </authorList>
    </citation>
    <scope>NUCLEOTIDE SEQUENCE [LARGE SCALE GENOMIC DNA]</scope>
    <source>
        <strain evidence="10 11">JCM 9157</strain>
    </source>
</reference>
<keyword evidence="5" id="KW-0547">Nucleotide-binding</keyword>
<dbReference type="SUPFAM" id="SSF47384">
    <property type="entry name" value="Homodimeric domain of signal transducing histidine kinase"/>
    <property type="match status" value="1"/>
</dbReference>
<dbReference type="GO" id="GO:0000155">
    <property type="term" value="F:phosphorelay sensor kinase activity"/>
    <property type="evidence" value="ECO:0007669"/>
    <property type="project" value="InterPro"/>
</dbReference>
<keyword evidence="7" id="KW-0067">ATP-binding</keyword>
<dbReference type="SUPFAM" id="SSF55874">
    <property type="entry name" value="ATPase domain of HSP90 chaperone/DNA topoisomerase II/histidine kinase"/>
    <property type="match status" value="1"/>
</dbReference>
<organism evidence="10 11">
    <name type="scientific">Halalkalibacter akibai (strain ATCC 43226 / DSM 21942 / CIP 109018 / JCM 9157 / 1139)</name>
    <name type="common">Bacillus akibai</name>
    <dbReference type="NCBI Taxonomy" id="1236973"/>
    <lineage>
        <taxon>Bacteria</taxon>
        <taxon>Bacillati</taxon>
        <taxon>Bacillota</taxon>
        <taxon>Bacilli</taxon>
        <taxon>Bacillales</taxon>
        <taxon>Bacillaceae</taxon>
        <taxon>Halalkalibacter</taxon>
    </lineage>
</organism>
<evidence type="ECO:0000313" key="10">
    <source>
        <dbReference type="EMBL" id="GAE34329.1"/>
    </source>
</evidence>
<dbReference type="Pfam" id="PF00512">
    <property type="entry name" value="HisKA"/>
    <property type="match status" value="1"/>
</dbReference>
<dbReference type="InterPro" id="IPR004358">
    <property type="entry name" value="Sig_transdc_His_kin-like_C"/>
</dbReference>
<dbReference type="Gene3D" id="3.30.450.40">
    <property type="match status" value="1"/>
</dbReference>
<keyword evidence="11" id="KW-1185">Reference proteome</keyword>
<evidence type="ECO:0000256" key="4">
    <source>
        <dbReference type="ARBA" id="ARBA00022679"/>
    </source>
</evidence>
<dbReference type="EC" id="2.7.13.3" evidence="2"/>
<evidence type="ECO:0000256" key="6">
    <source>
        <dbReference type="ARBA" id="ARBA00022777"/>
    </source>
</evidence>
<dbReference type="PROSITE" id="PS50109">
    <property type="entry name" value="HIS_KIN"/>
    <property type="match status" value="1"/>
</dbReference>
<evidence type="ECO:0000313" key="11">
    <source>
        <dbReference type="Proteomes" id="UP000018896"/>
    </source>
</evidence>
<protein>
    <recommendedName>
        <fullName evidence="2">histidine kinase</fullName>
        <ecNumber evidence="2">2.7.13.3</ecNumber>
    </recommendedName>
</protein>
<dbReference type="InterPro" id="IPR003594">
    <property type="entry name" value="HATPase_dom"/>
</dbReference>
<dbReference type="Proteomes" id="UP000018896">
    <property type="component" value="Unassembled WGS sequence"/>
</dbReference>
<evidence type="ECO:0000259" key="9">
    <source>
        <dbReference type="PROSITE" id="PS50109"/>
    </source>
</evidence>
<dbReference type="Gene3D" id="1.10.287.130">
    <property type="match status" value="1"/>
</dbReference>